<feature type="compositionally biased region" description="Low complexity" evidence="1">
    <location>
        <begin position="16"/>
        <end position="26"/>
    </location>
</feature>
<dbReference type="Proteomes" id="UP001652620">
    <property type="component" value="Chromosome 3"/>
</dbReference>
<evidence type="ECO:0000256" key="1">
    <source>
        <dbReference type="SAM" id="MobiDB-lite"/>
    </source>
</evidence>
<dbReference type="GeneID" id="125777560"/>
<keyword evidence="2" id="KW-1185">Reference proteome</keyword>
<reference evidence="3" key="1">
    <citation type="submission" date="2025-08" db="UniProtKB">
        <authorList>
            <consortium name="RefSeq"/>
        </authorList>
    </citation>
    <scope>IDENTIFICATION</scope>
    <source>
        <tissue evidence="3">Adult</tissue>
    </source>
</reference>
<feature type="region of interest" description="Disordered" evidence="1">
    <location>
        <begin position="66"/>
        <end position="104"/>
    </location>
</feature>
<feature type="region of interest" description="Disordered" evidence="1">
    <location>
        <begin position="135"/>
        <end position="195"/>
    </location>
</feature>
<feature type="compositionally biased region" description="Basic and acidic residues" evidence="1">
    <location>
        <begin position="145"/>
        <end position="157"/>
    </location>
</feature>
<protein>
    <submittedName>
        <fullName evidence="3">Uncharacterized protein LOC125777560</fullName>
    </submittedName>
</protein>
<sequence length="195" mass="21739">MRKNYTNNTNEERTNRSGSNSSSNIYATLLGNNAGNAGDVNNPKVQGISPVMEIDPFKRSSRLSRSALKMLSIEKPSRTRSSPPKLQDNTPQTKAVKPPGDNMSELGEEIKKLTEMMRPPQRTINNNLRDLVGNITKTRKSLRGVPKDQGSKTEYPKYARNNGNNAKNISRRKTGEKADSSKTEQNHPWRGTKEG</sequence>
<evidence type="ECO:0000313" key="2">
    <source>
        <dbReference type="Proteomes" id="UP001652620"/>
    </source>
</evidence>
<evidence type="ECO:0000313" key="3">
    <source>
        <dbReference type="RefSeq" id="XP_049308613.1"/>
    </source>
</evidence>
<feature type="compositionally biased region" description="Polar residues" evidence="1">
    <location>
        <begin position="79"/>
        <end position="93"/>
    </location>
</feature>
<feature type="compositionally biased region" description="Basic and acidic residues" evidence="1">
    <location>
        <begin position="173"/>
        <end position="195"/>
    </location>
</feature>
<organism evidence="2 3">
    <name type="scientific">Bactrocera dorsalis</name>
    <name type="common">Oriental fruit fly</name>
    <name type="synonym">Dacus dorsalis</name>
    <dbReference type="NCBI Taxonomy" id="27457"/>
    <lineage>
        <taxon>Eukaryota</taxon>
        <taxon>Metazoa</taxon>
        <taxon>Ecdysozoa</taxon>
        <taxon>Arthropoda</taxon>
        <taxon>Hexapoda</taxon>
        <taxon>Insecta</taxon>
        <taxon>Pterygota</taxon>
        <taxon>Neoptera</taxon>
        <taxon>Endopterygota</taxon>
        <taxon>Diptera</taxon>
        <taxon>Brachycera</taxon>
        <taxon>Muscomorpha</taxon>
        <taxon>Tephritoidea</taxon>
        <taxon>Tephritidae</taxon>
        <taxon>Bactrocera</taxon>
        <taxon>Bactrocera</taxon>
    </lineage>
</organism>
<accession>A0ABM3JHC0</accession>
<feature type="region of interest" description="Disordered" evidence="1">
    <location>
        <begin position="1"/>
        <end position="26"/>
    </location>
</feature>
<dbReference type="RefSeq" id="XP_049308613.1">
    <property type="nucleotide sequence ID" value="XM_049452656.1"/>
</dbReference>
<proteinExistence type="predicted"/>
<gene>
    <name evidence="3" type="primary">LOC125777560</name>
</gene>
<name>A0ABM3JHC0_BACDO</name>